<comment type="caution">
    <text evidence="1">The sequence shown here is derived from an EMBL/GenBank/DDBJ whole genome shotgun (WGS) entry which is preliminary data.</text>
</comment>
<sequence>MPADTDSAKPVRLQRVHILEKRARLRADPKLDREALLSLANRFASVPNVRRALVRPSTGSVILETFGPVETVLAHVAEEGIAKITRPPKTPPVHQVMQLGVMRMDMGVKKRTGDALDLRTTVGLALLGGAIVQLARGQIAGPATTLALSAISLLDKK</sequence>
<proteinExistence type="predicted"/>
<accession>A0A840CDR1</accession>
<dbReference type="Proteomes" id="UP000585681">
    <property type="component" value="Unassembled WGS sequence"/>
</dbReference>
<keyword evidence="2" id="KW-1185">Reference proteome</keyword>
<evidence type="ECO:0000313" key="2">
    <source>
        <dbReference type="Proteomes" id="UP000585681"/>
    </source>
</evidence>
<reference evidence="1" key="1">
    <citation type="submission" date="2020-08" db="EMBL/GenBank/DDBJ databases">
        <title>Genomic Encyclopedia of Type Strains, Phase IV (KMG-IV): sequencing the most valuable type-strain genomes for metagenomic binning, comparative biology and taxonomic classification.</title>
        <authorList>
            <person name="Goeker M."/>
        </authorList>
    </citation>
    <scope>NUCLEOTIDE SEQUENCE [LARGE SCALE GENOMIC DNA]</scope>
    <source>
        <strain evidence="1">DSM 105040</strain>
    </source>
</reference>
<gene>
    <name evidence="1" type="ORF">GGR17_003169</name>
</gene>
<evidence type="ECO:0000313" key="1">
    <source>
        <dbReference type="EMBL" id="MBB4023340.1"/>
    </source>
</evidence>
<organism evidence="1 2">
    <name type="scientific">Actibacterium naphthalenivorans</name>
    <dbReference type="NCBI Taxonomy" id="1614693"/>
    <lineage>
        <taxon>Bacteria</taxon>
        <taxon>Pseudomonadati</taxon>
        <taxon>Pseudomonadota</taxon>
        <taxon>Alphaproteobacteria</taxon>
        <taxon>Rhodobacterales</taxon>
        <taxon>Roseobacteraceae</taxon>
        <taxon>Actibacterium</taxon>
    </lineage>
</organism>
<dbReference type="RefSeq" id="WP_054539538.1">
    <property type="nucleotide sequence ID" value="NZ_JACIEQ010000005.1"/>
</dbReference>
<dbReference type="AlphaFoldDB" id="A0A840CDR1"/>
<dbReference type="EMBL" id="JACIEQ010000005">
    <property type="protein sequence ID" value="MBB4023340.1"/>
    <property type="molecule type" value="Genomic_DNA"/>
</dbReference>
<protein>
    <submittedName>
        <fullName evidence="1">Uncharacterized protein</fullName>
    </submittedName>
</protein>
<name>A0A840CDR1_9RHOB</name>